<keyword evidence="3" id="KW-1185">Reference proteome</keyword>
<feature type="transmembrane region" description="Helical" evidence="1">
    <location>
        <begin position="38"/>
        <end position="59"/>
    </location>
</feature>
<feature type="transmembrane region" description="Helical" evidence="1">
    <location>
        <begin position="71"/>
        <end position="91"/>
    </location>
</feature>
<sequence length="141" mass="13848">MNPNRIPSLLVAALAGLVATDLVGGVWAATSGVNTWAGAWGSTALLAAPAPMVAAQVLLTTIAVRGRRTGAVVAAGLLATACLVSVASGFFDGGLGNELLTGAMAAFQVVLLAVTFLVGVLAMLRAVTLARTPAPTIPAGA</sequence>
<name>A0ABW4TJT8_9ACTN</name>
<gene>
    <name evidence="2" type="ORF">ACFSDE_07925</name>
</gene>
<keyword evidence="1" id="KW-0472">Membrane</keyword>
<evidence type="ECO:0008006" key="4">
    <source>
        <dbReference type="Google" id="ProtNLM"/>
    </source>
</evidence>
<organism evidence="2 3">
    <name type="scientific">Nocardioides aestuarii</name>
    <dbReference type="NCBI Taxonomy" id="252231"/>
    <lineage>
        <taxon>Bacteria</taxon>
        <taxon>Bacillati</taxon>
        <taxon>Actinomycetota</taxon>
        <taxon>Actinomycetes</taxon>
        <taxon>Propionibacteriales</taxon>
        <taxon>Nocardioidaceae</taxon>
        <taxon>Nocardioides</taxon>
    </lineage>
</organism>
<proteinExistence type="predicted"/>
<feature type="transmembrane region" description="Helical" evidence="1">
    <location>
        <begin position="103"/>
        <end position="124"/>
    </location>
</feature>
<dbReference type="EMBL" id="JBHUGD010000003">
    <property type="protein sequence ID" value="MFD1946715.1"/>
    <property type="molecule type" value="Genomic_DNA"/>
</dbReference>
<protein>
    <recommendedName>
        <fullName evidence="4">DUF4175 domain-containing protein</fullName>
    </recommendedName>
</protein>
<dbReference type="RefSeq" id="WP_343917127.1">
    <property type="nucleotide sequence ID" value="NZ_BAAAJT010000002.1"/>
</dbReference>
<comment type="caution">
    <text evidence="2">The sequence shown here is derived from an EMBL/GenBank/DDBJ whole genome shotgun (WGS) entry which is preliminary data.</text>
</comment>
<evidence type="ECO:0000256" key="1">
    <source>
        <dbReference type="SAM" id="Phobius"/>
    </source>
</evidence>
<evidence type="ECO:0000313" key="3">
    <source>
        <dbReference type="Proteomes" id="UP001597351"/>
    </source>
</evidence>
<evidence type="ECO:0000313" key="2">
    <source>
        <dbReference type="EMBL" id="MFD1946715.1"/>
    </source>
</evidence>
<accession>A0ABW4TJT8</accession>
<keyword evidence="1" id="KW-0812">Transmembrane</keyword>
<dbReference type="Proteomes" id="UP001597351">
    <property type="component" value="Unassembled WGS sequence"/>
</dbReference>
<reference evidence="3" key="1">
    <citation type="journal article" date="2019" name="Int. J. Syst. Evol. Microbiol.">
        <title>The Global Catalogue of Microorganisms (GCM) 10K type strain sequencing project: providing services to taxonomists for standard genome sequencing and annotation.</title>
        <authorList>
            <consortium name="The Broad Institute Genomics Platform"/>
            <consortium name="The Broad Institute Genome Sequencing Center for Infectious Disease"/>
            <person name="Wu L."/>
            <person name="Ma J."/>
        </authorList>
    </citation>
    <scope>NUCLEOTIDE SEQUENCE [LARGE SCALE GENOMIC DNA]</scope>
    <source>
        <strain evidence="3">CGMCC 1.12477</strain>
    </source>
</reference>
<keyword evidence="1" id="KW-1133">Transmembrane helix</keyword>